<dbReference type="AlphaFoldDB" id="A0A2R8BHT6"/>
<proteinExistence type="predicted"/>
<name>A0A2R8BHT6_9RHOB</name>
<dbReference type="SUPFAM" id="SSF159664">
    <property type="entry name" value="CobE/GbiG C-terminal domain-like"/>
    <property type="match status" value="1"/>
</dbReference>
<dbReference type="Gene3D" id="3.30.420.180">
    <property type="entry name" value="CobE/GbiG C-terminal domain"/>
    <property type="match status" value="1"/>
</dbReference>
<reference evidence="2 3" key="1">
    <citation type="submission" date="2018-03" db="EMBL/GenBank/DDBJ databases">
        <authorList>
            <person name="Keele B.F."/>
        </authorList>
    </citation>
    <scope>NUCLEOTIDE SEQUENCE [LARGE SCALE GENOMIC DNA]</scope>
    <source>
        <strain evidence="2 3">CECT 8599</strain>
    </source>
</reference>
<accession>A0A2R8BHT6</accession>
<keyword evidence="3" id="KW-1185">Reference proteome</keyword>
<feature type="domain" description="CobE/GbiG C-terminal" evidence="1">
    <location>
        <begin position="2"/>
        <end position="117"/>
    </location>
</feature>
<dbReference type="InterPro" id="IPR002750">
    <property type="entry name" value="CobE/GbiG_C"/>
</dbReference>
<evidence type="ECO:0000259" key="1">
    <source>
        <dbReference type="Pfam" id="PF01890"/>
    </source>
</evidence>
<evidence type="ECO:0000313" key="3">
    <source>
        <dbReference type="Proteomes" id="UP000244880"/>
    </source>
</evidence>
<dbReference type="EMBL" id="OMOR01000001">
    <property type="protein sequence ID" value="SPH22663.1"/>
    <property type="molecule type" value="Genomic_DNA"/>
</dbReference>
<protein>
    <recommendedName>
        <fullName evidence="1">CobE/GbiG C-terminal domain-containing protein</fullName>
    </recommendedName>
</protein>
<dbReference type="GO" id="GO:0009236">
    <property type="term" value="P:cobalamin biosynthetic process"/>
    <property type="evidence" value="ECO:0007669"/>
    <property type="project" value="InterPro"/>
</dbReference>
<sequence length="122" mass="12445">MIVAGFGFTTSATLDSLKQALDATGYAMQIDGVATAADKTQTPAFVDFAKTQDCAVFKVATTEIEAAQTQTQSPISTRERGTGSVAEAAALSAAGPGATLIVSRQISNDRMATCAIAKGPNL</sequence>
<dbReference type="InterPro" id="IPR036518">
    <property type="entry name" value="CobE/GbiG_C_sf"/>
</dbReference>
<gene>
    <name evidence="2" type="ORF">ASD8599_03406</name>
</gene>
<dbReference type="Proteomes" id="UP000244880">
    <property type="component" value="Unassembled WGS sequence"/>
</dbReference>
<dbReference type="OrthoDB" id="7475241at2"/>
<organism evidence="2 3">
    <name type="scientific">Ascidiaceihabitans donghaensis</name>
    <dbReference type="NCBI Taxonomy" id="1510460"/>
    <lineage>
        <taxon>Bacteria</taxon>
        <taxon>Pseudomonadati</taxon>
        <taxon>Pseudomonadota</taxon>
        <taxon>Alphaproteobacteria</taxon>
        <taxon>Rhodobacterales</taxon>
        <taxon>Paracoccaceae</taxon>
        <taxon>Ascidiaceihabitans</taxon>
    </lineage>
</organism>
<dbReference type="RefSeq" id="WP_108829583.1">
    <property type="nucleotide sequence ID" value="NZ_OMOR01000001.1"/>
</dbReference>
<evidence type="ECO:0000313" key="2">
    <source>
        <dbReference type="EMBL" id="SPH22663.1"/>
    </source>
</evidence>
<dbReference type="Pfam" id="PF01890">
    <property type="entry name" value="CbiG_C"/>
    <property type="match status" value="1"/>
</dbReference>